<keyword evidence="4" id="KW-0804">Transcription</keyword>
<name>A0AAV0XXG8_9HEMI</name>
<evidence type="ECO:0000313" key="9">
    <source>
        <dbReference type="Proteomes" id="UP001160148"/>
    </source>
</evidence>
<keyword evidence="3" id="KW-0805">Transcription regulation</keyword>
<dbReference type="AlphaFoldDB" id="A0AAV0XXG8"/>
<protein>
    <recommendedName>
        <fullName evidence="2">Regulatory protein zeste</fullName>
    </recommendedName>
</protein>
<evidence type="ECO:0000256" key="4">
    <source>
        <dbReference type="ARBA" id="ARBA00023163"/>
    </source>
</evidence>
<dbReference type="Proteomes" id="UP001160148">
    <property type="component" value="Unassembled WGS sequence"/>
</dbReference>
<comment type="caution">
    <text evidence="8">The sequence shown here is derived from an EMBL/GenBank/DDBJ whole genome shotgun (WGS) entry which is preliminary data.</text>
</comment>
<comment type="function">
    <text evidence="5">Involved in transvection phenomena (= synapsis-dependent gene expression), where the synaptic pairing of chromosomes carrying genes with which zeste interacts influences the expression of these genes. Zeste binds to DNA and stimulates transcription from a nearby promoter.</text>
</comment>
<proteinExistence type="predicted"/>
<dbReference type="Pfam" id="PF13873">
    <property type="entry name" value="Myb_DNA-bind_5"/>
    <property type="match status" value="1"/>
</dbReference>
<evidence type="ECO:0000256" key="2">
    <source>
        <dbReference type="ARBA" id="ARBA00016807"/>
    </source>
</evidence>
<sequence length="114" mass="13073">MSKDTKVRPTQTQMRYLVDLMANDQQLCSGKFTKSFTHKIAQQRWESISIQLNALPGAEKSWNKWKKTWQDTRNITKSKAAAIKRHIGGTGVDGKKNQGKKNQGKKNQKKKTKK</sequence>
<evidence type="ECO:0000259" key="7">
    <source>
        <dbReference type="Pfam" id="PF13873"/>
    </source>
</evidence>
<reference evidence="8 9" key="1">
    <citation type="submission" date="2023-01" db="EMBL/GenBank/DDBJ databases">
        <authorList>
            <person name="Whitehead M."/>
        </authorList>
    </citation>
    <scope>NUCLEOTIDE SEQUENCE [LARGE SCALE GENOMIC DNA]</scope>
</reference>
<dbReference type="InterPro" id="IPR028002">
    <property type="entry name" value="Myb_DNA-bind_5"/>
</dbReference>
<feature type="domain" description="Myb/SANT-like DNA-binding" evidence="7">
    <location>
        <begin position="10"/>
        <end position="81"/>
    </location>
</feature>
<evidence type="ECO:0000256" key="1">
    <source>
        <dbReference type="ARBA" id="ARBA00011764"/>
    </source>
</evidence>
<evidence type="ECO:0000256" key="3">
    <source>
        <dbReference type="ARBA" id="ARBA00023015"/>
    </source>
</evidence>
<keyword evidence="9" id="KW-1185">Reference proteome</keyword>
<evidence type="ECO:0000256" key="6">
    <source>
        <dbReference type="SAM" id="MobiDB-lite"/>
    </source>
</evidence>
<accession>A0AAV0XXG8</accession>
<evidence type="ECO:0000313" key="8">
    <source>
        <dbReference type="EMBL" id="CAI6372868.1"/>
    </source>
</evidence>
<feature type="region of interest" description="Disordered" evidence="6">
    <location>
        <begin position="84"/>
        <end position="114"/>
    </location>
</feature>
<organism evidence="8 9">
    <name type="scientific">Macrosiphum euphorbiae</name>
    <name type="common">potato aphid</name>
    <dbReference type="NCBI Taxonomy" id="13131"/>
    <lineage>
        <taxon>Eukaryota</taxon>
        <taxon>Metazoa</taxon>
        <taxon>Ecdysozoa</taxon>
        <taxon>Arthropoda</taxon>
        <taxon>Hexapoda</taxon>
        <taxon>Insecta</taxon>
        <taxon>Pterygota</taxon>
        <taxon>Neoptera</taxon>
        <taxon>Paraneoptera</taxon>
        <taxon>Hemiptera</taxon>
        <taxon>Sternorrhyncha</taxon>
        <taxon>Aphidomorpha</taxon>
        <taxon>Aphidoidea</taxon>
        <taxon>Aphididae</taxon>
        <taxon>Macrosiphini</taxon>
        <taxon>Macrosiphum</taxon>
    </lineage>
</organism>
<dbReference type="EMBL" id="CARXXK010001085">
    <property type="protein sequence ID" value="CAI6372868.1"/>
    <property type="molecule type" value="Genomic_DNA"/>
</dbReference>
<gene>
    <name evidence="8" type="ORF">MEUPH1_LOCUS26685</name>
</gene>
<comment type="subunit">
    <text evidence="1">Self-associates forming complexes of several hundred monomers.</text>
</comment>
<evidence type="ECO:0000256" key="5">
    <source>
        <dbReference type="ARBA" id="ARBA00025466"/>
    </source>
</evidence>
<feature type="compositionally biased region" description="Basic residues" evidence="6">
    <location>
        <begin position="97"/>
        <end position="114"/>
    </location>
</feature>